<feature type="region of interest" description="Disordered" evidence="1">
    <location>
        <begin position="31"/>
        <end position="50"/>
    </location>
</feature>
<dbReference type="EMBL" id="LGRX02011933">
    <property type="protein sequence ID" value="KAK3268260.1"/>
    <property type="molecule type" value="Genomic_DNA"/>
</dbReference>
<proteinExistence type="predicted"/>
<comment type="caution">
    <text evidence="2">The sequence shown here is derived from an EMBL/GenBank/DDBJ whole genome shotgun (WGS) entry which is preliminary data.</text>
</comment>
<accession>A0AAE0FZ32</accession>
<evidence type="ECO:0000256" key="1">
    <source>
        <dbReference type="SAM" id="MobiDB-lite"/>
    </source>
</evidence>
<keyword evidence="3" id="KW-1185">Reference proteome</keyword>
<gene>
    <name evidence="2" type="ORF">CYMTET_23221</name>
</gene>
<evidence type="ECO:0000313" key="3">
    <source>
        <dbReference type="Proteomes" id="UP001190700"/>
    </source>
</evidence>
<organism evidence="2 3">
    <name type="scientific">Cymbomonas tetramitiformis</name>
    <dbReference type="NCBI Taxonomy" id="36881"/>
    <lineage>
        <taxon>Eukaryota</taxon>
        <taxon>Viridiplantae</taxon>
        <taxon>Chlorophyta</taxon>
        <taxon>Pyramimonadophyceae</taxon>
        <taxon>Pyramimonadales</taxon>
        <taxon>Pyramimonadaceae</taxon>
        <taxon>Cymbomonas</taxon>
    </lineage>
</organism>
<protein>
    <submittedName>
        <fullName evidence="2">Uncharacterized protein</fullName>
    </submittedName>
</protein>
<reference evidence="2 3" key="1">
    <citation type="journal article" date="2015" name="Genome Biol. Evol.">
        <title>Comparative Genomics of a Bacterivorous Green Alga Reveals Evolutionary Causalities and Consequences of Phago-Mixotrophic Mode of Nutrition.</title>
        <authorList>
            <person name="Burns J.A."/>
            <person name="Paasch A."/>
            <person name="Narechania A."/>
            <person name="Kim E."/>
        </authorList>
    </citation>
    <scope>NUCLEOTIDE SEQUENCE [LARGE SCALE GENOMIC DNA]</scope>
    <source>
        <strain evidence="2 3">PLY_AMNH</strain>
    </source>
</reference>
<name>A0AAE0FZ32_9CHLO</name>
<sequence length="115" mass="13252">MYECNPDATTNAQRSARRIRLDSIFQRDEGVRFRPTPRSPSMVLTAPKRKEAVDRRASPWDMGVVKRVTKSSIGDKSKTFSGNEPRRLELLWDSIYESLKYAFTQATDDNSTFFV</sequence>
<dbReference type="Proteomes" id="UP001190700">
    <property type="component" value="Unassembled WGS sequence"/>
</dbReference>
<evidence type="ECO:0000313" key="2">
    <source>
        <dbReference type="EMBL" id="KAK3268260.1"/>
    </source>
</evidence>
<dbReference type="AlphaFoldDB" id="A0AAE0FZ32"/>